<protein>
    <submittedName>
        <fullName evidence="1">Putative secreted protein</fullName>
    </submittedName>
</protein>
<sequence length="78" mass="8867">MVPGSSVILLLLHHQRRLLSRLIFCSCDREQRKPKRNAPPASLAGVIPWAEPEASKYGEYMHQRFGRTQQHRTTGAEG</sequence>
<accession>A0A2M4B3M9</accession>
<evidence type="ECO:0000313" key="1">
    <source>
        <dbReference type="EMBL" id="MBW47644.1"/>
    </source>
</evidence>
<dbReference type="EMBL" id="GGFK01014323">
    <property type="protein sequence ID" value="MBW47644.1"/>
    <property type="molecule type" value="Transcribed_RNA"/>
</dbReference>
<reference evidence="1" key="1">
    <citation type="submission" date="2018-01" db="EMBL/GenBank/DDBJ databases">
        <title>An insight into the sialome of Amazonian anophelines.</title>
        <authorList>
            <person name="Ribeiro J.M."/>
            <person name="Scarpassa V."/>
            <person name="Calvo E."/>
        </authorList>
    </citation>
    <scope>NUCLEOTIDE SEQUENCE</scope>
    <source>
        <tissue evidence="1">Salivary glands</tissue>
    </source>
</reference>
<organism evidence="1">
    <name type="scientific">Anopheles triannulatus</name>
    <dbReference type="NCBI Taxonomy" id="58253"/>
    <lineage>
        <taxon>Eukaryota</taxon>
        <taxon>Metazoa</taxon>
        <taxon>Ecdysozoa</taxon>
        <taxon>Arthropoda</taxon>
        <taxon>Hexapoda</taxon>
        <taxon>Insecta</taxon>
        <taxon>Pterygota</taxon>
        <taxon>Neoptera</taxon>
        <taxon>Endopterygota</taxon>
        <taxon>Diptera</taxon>
        <taxon>Nematocera</taxon>
        <taxon>Culicoidea</taxon>
        <taxon>Culicidae</taxon>
        <taxon>Anophelinae</taxon>
        <taxon>Anopheles</taxon>
    </lineage>
</organism>
<proteinExistence type="predicted"/>
<dbReference type="AlphaFoldDB" id="A0A2M4B3M9"/>
<name>A0A2M4B3M9_9DIPT</name>